<dbReference type="Proteomes" id="UP001501682">
    <property type="component" value="Unassembled WGS sequence"/>
</dbReference>
<protein>
    <submittedName>
        <fullName evidence="2">Uncharacterized protein</fullName>
    </submittedName>
</protein>
<feature type="transmembrane region" description="Helical" evidence="1">
    <location>
        <begin position="30"/>
        <end position="52"/>
    </location>
</feature>
<keyword evidence="1" id="KW-1133">Transmembrane helix</keyword>
<proteinExistence type="predicted"/>
<feature type="transmembrane region" description="Helical" evidence="1">
    <location>
        <begin position="79"/>
        <end position="98"/>
    </location>
</feature>
<gene>
    <name evidence="2" type="ORF">GCM10022292_25600</name>
</gene>
<keyword evidence="3" id="KW-1185">Reference proteome</keyword>
<name>A0ABP8CYK6_9FLAO</name>
<evidence type="ECO:0000313" key="3">
    <source>
        <dbReference type="Proteomes" id="UP001501682"/>
    </source>
</evidence>
<feature type="transmembrane region" description="Helical" evidence="1">
    <location>
        <begin position="57"/>
        <end position="73"/>
    </location>
</feature>
<organism evidence="2 3">
    <name type="scientific">Winogradskyella damuponensis</name>
    <dbReference type="NCBI Taxonomy" id="943939"/>
    <lineage>
        <taxon>Bacteria</taxon>
        <taxon>Pseudomonadati</taxon>
        <taxon>Bacteroidota</taxon>
        <taxon>Flavobacteriia</taxon>
        <taxon>Flavobacteriales</taxon>
        <taxon>Flavobacteriaceae</taxon>
        <taxon>Winogradskyella</taxon>
    </lineage>
</organism>
<keyword evidence="1" id="KW-0812">Transmembrane</keyword>
<keyword evidence="1" id="KW-0472">Membrane</keyword>
<reference evidence="3" key="1">
    <citation type="journal article" date="2019" name="Int. J. Syst. Evol. Microbiol.">
        <title>The Global Catalogue of Microorganisms (GCM) 10K type strain sequencing project: providing services to taxonomists for standard genome sequencing and annotation.</title>
        <authorList>
            <consortium name="The Broad Institute Genomics Platform"/>
            <consortium name="The Broad Institute Genome Sequencing Center for Infectious Disease"/>
            <person name="Wu L."/>
            <person name="Ma J."/>
        </authorList>
    </citation>
    <scope>NUCLEOTIDE SEQUENCE [LARGE SCALE GENOMIC DNA]</scope>
    <source>
        <strain evidence="3">JCM 17633</strain>
    </source>
</reference>
<sequence>MILLILTSLGTGIGSVIFYDKTAELVPKFTKGLLCLQLFSAFVEIFSIYLIFKWQKFGFFGVILAYFLNLYIADKSGILNINTIIGIGIRIGLLYGILQIKSKGISGWKNLNE</sequence>
<evidence type="ECO:0000313" key="2">
    <source>
        <dbReference type="EMBL" id="GAA4244957.1"/>
    </source>
</evidence>
<comment type="caution">
    <text evidence="2">The sequence shown here is derived from an EMBL/GenBank/DDBJ whole genome shotgun (WGS) entry which is preliminary data.</text>
</comment>
<dbReference type="EMBL" id="BAABCB010000023">
    <property type="protein sequence ID" value="GAA4244957.1"/>
    <property type="molecule type" value="Genomic_DNA"/>
</dbReference>
<accession>A0ABP8CYK6</accession>
<evidence type="ECO:0000256" key="1">
    <source>
        <dbReference type="SAM" id="Phobius"/>
    </source>
</evidence>